<evidence type="ECO:0000256" key="1">
    <source>
        <dbReference type="SAM" id="MobiDB-lite"/>
    </source>
</evidence>
<evidence type="ECO:0000259" key="2">
    <source>
        <dbReference type="Pfam" id="PF03399"/>
    </source>
</evidence>
<feature type="compositionally biased region" description="Basic and acidic residues" evidence="1">
    <location>
        <begin position="176"/>
        <end position="185"/>
    </location>
</feature>
<comment type="caution">
    <text evidence="3">The sequence shown here is derived from an EMBL/GenBank/DDBJ whole genome shotgun (WGS) entry which is preliminary data.</text>
</comment>
<feature type="region of interest" description="Disordered" evidence="1">
    <location>
        <begin position="1"/>
        <end position="53"/>
    </location>
</feature>
<gene>
    <name evidence="3" type="ORF">LOD99_6771</name>
</gene>
<accession>A0AAV7JJF7</accession>
<evidence type="ECO:0000313" key="4">
    <source>
        <dbReference type="Proteomes" id="UP001165289"/>
    </source>
</evidence>
<feature type="region of interest" description="Disordered" evidence="1">
    <location>
        <begin position="163"/>
        <end position="185"/>
    </location>
</feature>
<dbReference type="InterPro" id="IPR045107">
    <property type="entry name" value="SAC3/GANP/THP3"/>
</dbReference>
<sequence length="1247" mass="142936">MEKPKRRSSDSDADPKFISPPRISSQTAPANPFFLQSAPVPGGANPFQRANKNLRPTVRTTKTRQVLTSPRLSVPDKWKLKAEGFDPQDSILAHKIRQKEGCIVRIFREKGYAYLLFDSEQKANDCLARGLTIEGHPNLVLSKIQRVTKKSVMERLGQPTVQFSSAVPDPRMSVTTREDHPRMSVTTREEQLFLLEQRDNQLREQLRPGGDTLKGSCEDMCPEKERLWREDRRCLSSYEMLPGGEYKVDHTAAVKEFSRSAADKSQPLPHELRTESALERTVLYLCHKIMSFKLQSKDWYQFLSNRLEAVRQDITVQHLCSLRTAKLMECCVRFHELCAFLLLNSPFEQQDFEMNDNSLRSIITPLLQMYKDLRLEGVTCPNETLFVSYSLVLGIQTEKIAQDLLQIPDEVILSPPVQNVLRIWRAVATEDYVTFFKLLRGAEFLTACLLNRFVPRMRLQALRLINKQTSKQGDTIETETITRQLCFDDVTECIDICLQLELQCDTTSLYLNPAKQVQSAVKQLPLSLILQKNTQELGEVVYGAPLPPVSSSDTPKDNWDNLIDSLAQTETLHSIDYVLNSLVDDVAREVLKQQQRQQFIDQLSGEIGVNIIYEGVGIYLQEEVDRELTERCKIRDTKLFIENFSNTLLVSIQQDIMIDIVTTGLTAESNHRDLLYRVVSSMTDSTYSGIEDQLIRELVLSEAETGIQEAKERRKVRLEQQRVQVVNMRLRNAWKQWKDVIAIKERKRDVIKKFPKVAPDWIAQDLWRLGNDTNFVSQADRERKSSWLRQEREKAELERIRLLAPIDILLLLGKILVSRSVTDWLLVLLAADGSAVWPVDIMTSLTTDTYILADTQSNGIRIRVKLIKRDCAITEIKGCSAVLLLAGDVTVNRDRIDILSDMRTSPLVPLGVLHTREVPSLSYTPPCVGKVWESCISKGLCVRGRKELESTLVWLAEHSQATPLLHCKILREYVADRMYTLCFKPAATHSAERERKGIIGTRLSNIASLYSAAIRGVREELTGWRTRQVNWPVHGDNMWDWNEDNQLTKINTCLNELSIESDIEEVFIQKYMDISTECNNILSTHAHRLKRLGIPLSPPWADILESILNTRMESVRFSAIICYQNTSKYDIEIPYEWSATLSDVINRSVSIAPKLRQKLVQSDDENKSRKRSIQVIQPISEEPARKSARLNLEKSLLQLEGLITEEISQSEHINTLLQYEDDVRDTICWEDQLAWVENEINILKTRF</sequence>
<dbReference type="GO" id="GO:0070390">
    <property type="term" value="C:transcription export complex 2"/>
    <property type="evidence" value="ECO:0007669"/>
    <property type="project" value="TreeGrafter"/>
</dbReference>
<evidence type="ECO:0000313" key="3">
    <source>
        <dbReference type="EMBL" id="KAI6649048.1"/>
    </source>
</evidence>
<dbReference type="GO" id="GO:0005737">
    <property type="term" value="C:cytoplasm"/>
    <property type="evidence" value="ECO:0007669"/>
    <property type="project" value="TreeGrafter"/>
</dbReference>
<dbReference type="Gene3D" id="1.25.40.990">
    <property type="match status" value="1"/>
</dbReference>
<feature type="compositionally biased region" description="Basic and acidic residues" evidence="1">
    <location>
        <begin position="1"/>
        <end position="15"/>
    </location>
</feature>
<organism evidence="3 4">
    <name type="scientific">Oopsacas minuta</name>
    <dbReference type="NCBI Taxonomy" id="111878"/>
    <lineage>
        <taxon>Eukaryota</taxon>
        <taxon>Metazoa</taxon>
        <taxon>Porifera</taxon>
        <taxon>Hexactinellida</taxon>
        <taxon>Hexasterophora</taxon>
        <taxon>Lyssacinosida</taxon>
        <taxon>Leucopsacidae</taxon>
        <taxon>Oopsacas</taxon>
    </lineage>
</organism>
<protein>
    <submittedName>
        <fullName evidence="3">Germinal-center associated nuclear protein isoform X3</fullName>
    </submittedName>
</protein>
<dbReference type="PANTHER" id="PTHR12436:SF3">
    <property type="entry name" value="GERMINAL-CENTER ASSOCIATED NUCLEAR PROTEIN"/>
    <property type="match status" value="1"/>
</dbReference>
<dbReference type="Pfam" id="PF03399">
    <property type="entry name" value="SAC3_GANP"/>
    <property type="match status" value="1"/>
</dbReference>
<dbReference type="PANTHER" id="PTHR12436">
    <property type="entry name" value="80 KDA MCM3-ASSOCIATED PROTEIN"/>
    <property type="match status" value="1"/>
</dbReference>
<keyword evidence="4" id="KW-1185">Reference proteome</keyword>
<dbReference type="AlphaFoldDB" id="A0AAV7JJF7"/>
<dbReference type="EMBL" id="JAKMXF010000322">
    <property type="protein sequence ID" value="KAI6649048.1"/>
    <property type="molecule type" value="Genomic_DNA"/>
</dbReference>
<name>A0AAV7JJF7_9METZ</name>
<dbReference type="GO" id="GO:0006406">
    <property type="term" value="P:mRNA export from nucleus"/>
    <property type="evidence" value="ECO:0007669"/>
    <property type="project" value="TreeGrafter"/>
</dbReference>
<dbReference type="Proteomes" id="UP001165289">
    <property type="component" value="Unassembled WGS sequence"/>
</dbReference>
<proteinExistence type="predicted"/>
<dbReference type="InterPro" id="IPR005062">
    <property type="entry name" value="SAC3/GANP/THP3_conserved"/>
</dbReference>
<reference evidence="3 4" key="1">
    <citation type="journal article" date="2023" name="BMC Biol.">
        <title>The compact genome of the sponge Oopsacas minuta (Hexactinellida) is lacking key metazoan core genes.</title>
        <authorList>
            <person name="Santini S."/>
            <person name="Schenkelaars Q."/>
            <person name="Jourda C."/>
            <person name="Duchesne M."/>
            <person name="Belahbib H."/>
            <person name="Rocher C."/>
            <person name="Selva M."/>
            <person name="Riesgo A."/>
            <person name="Vervoort M."/>
            <person name="Leys S.P."/>
            <person name="Kodjabachian L."/>
            <person name="Le Bivic A."/>
            <person name="Borchiellini C."/>
            <person name="Claverie J.M."/>
            <person name="Renard E."/>
        </authorList>
    </citation>
    <scope>NUCLEOTIDE SEQUENCE [LARGE SCALE GENOMIC DNA]</scope>
    <source>
        <strain evidence="3">SPO-2</strain>
    </source>
</reference>
<feature type="domain" description="SAC3/GANP/THP3 conserved" evidence="2">
    <location>
        <begin position="220"/>
        <end position="505"/>
    </location>
</feature>